<name>A0AAV4TFY5_CAEEX</name>
<dbReference type="AlphaFoldDB" id="A0AAV4TFY5"/>
<keyword evidence="2" id="KW-1185">Reference proteome</keyword>
<protein>
    <submittedName>
        <fullName evidence="1">Uncharacterized protein</fullName>
    </submittedName>
</protein>
<proteinExistence type="predicted"/>
<dbReference type="EMBL" id="BPLR01011095">
    <property type="protein sequence ID" value="GIY44124.1"/>
    <property type="molecule type" value="Genomic_DNA"/>
</dbReference>
<reference evidence="1 2" key="1">
    <citation type="submission" date="2021-06" db="EMBL/GenBank/DDBJ databases">
        <title>Caerostris extrusa draft genome.</title>
        <authorList>
            <person name="Kono N."/>
            <person name="Arakawa K."/>
        </authorList>
    </citation>
    <scope>NUCLEOTIDE SEQUENCE [LARGE SCALE GENOMIC DNA]</scope>
</reference>
<evidence type="ECO:0000313" key="1">
    <source>
        <dbReference type="EMBL" id="GIY44124.1"/>
    </source>
</evidence>
<gene>
    <name evidence="1" type="ORF">CEXT_248001</name>
</gene>
<evidence type="ECO:0000313" key="2">
    <source>
        <dbReference type="Proteomes" id="UP001054945"/>
    </source>
</evidence>
<accession>A0AAV4TFY5</accession>
<sequence length="104" mass="11993">MEASLLILWNPSSRSALLHWMQQSESALMMKPNAANLVPKKSRLLFFQQADTHRWKNHSLKMAGGINAIRWQALILFGDISNNFLLSDLVRTDFCYFYCKCDIA</sequence>
<comment type="caution">
    <text evidence="1">The sequence shown here is derived from an EMBL/GenBank/DDBJ whole genome shotgun (WGS) entry which is preliminary data.</text>
</comment>
<organism evidence="1 2">
    <name type="scientific">Caerostris extrusa</name>
    <name type="common">Bark spider</name>
    <name type="synonym">Caerostris bankana</name>
    <dbReference type="NCBI Taxonomy" id="172846"/>
    <lineage>
        <taxon>Eukaryota</taxon>
        <taxon>Metazoa</taxon>
        <taxon>Ecdysozoa</taxon>
        <taxon>Arthropoda</taxon>
        <taxon>Chelicerata</taxon>
        <taxon>Arachnida</taxon>
        <taxon>Araneae</taxon>
        <taxon>Araneomorphae</taxon>
        <taxon>Entelegynae</taxon>
        <taxon>Araneoidea</taxon>
        <taxon>Araneidae</taxon>
        <taxon>Caerostris</taxon>
    </lineage>
</organism>
<dbReference type="Proteomes" id="UP001054945">
    <property type="component" value="Unassembled WGS sequence"/>
</dbReference>